<organism evidence="1 2">
    <name type="scientific">Streptomyces hundungensis</name>
    <dbReference type="NCBI Taxonomy" id="1077946"/>
    <lineage>
        <taxon>Bacteria</taxon>
        <taxon>Bacillati</taxon>
        <taxon>Actinomycetota</taxon>
        <taxon>Actinomycetes</taxon>
        <taxon>Kitasatosporales</taxon>
        <taxon>Streptomycetaceae</taxon>
        <taxon>Streptomyces</taxon>
    </lineage>
</organism>
<proteinExistence type="predicted"/>
<protein>
    <submittedName>
        <fullName evidence="1">Uncharacterized protein</fullName>
    </submittedName>
</protein>
<dbReference type="AlphaFoldDB" id="A0A387H6T7"/>
<name>A0A387H6T7_9ACTN</name>
<accession>A0A387H6T7</accession>
<keyword evidence="2" id="KW-1185">Reference proteome</keyword>
<sequence length="49" mass="5427">MLLNHLQNRLHLALPATRNLAEQQRPGGTDDLFVAWETLTHAQNPGAPV</sequence>
<evidence type="ECO:0000313" key="1">
    <source>
        <dbReference type="EMBL" id="AYG79525.1"/>
    </source>
</evidence>
<dbReference type="Proteomes" id="UP000271554">
    <property type="component" value="Chromosome"/>
</dbReference>
<dbReference type="EMBL" id="CP032698">
    <property type="protein sequence ID" value="AYG79525.1"/>
    <property type="molecule type" value="Genomic_DNA"/>
</dbReference>
<reference evidence="1 2" key="1">
    <citation type="submission" date="2018-10" db="EMBL/GenBank/DDBJ databases">
        <title>Relationship between Morphology and Antimicrobial Activity in Streptomyces.</title>
        <authorList>
            <person name="Kang H.J."/>
            <person name="Kim S.B."/>
        </authorList>
    </citation>
    <scope>NUCLEOTIDE SEQUENCE [LARGE SCALE GENOMIC DNA]</scope>
    <source>
        <strain evidence="1 2">BH38</strain>
    </source>
</reference>
<gene>
    <name evidence="1" type="ORF">DWB77_01640</name>
</gene>
<evidence type="ECO:0000313" key="2">
    <source>
        <dbReference type="Proteomes" id="UP000271554"/>
    </source>
</evidence>
<dbReference type="KEGG" id="shun:DWB77_01640"/>